<dbReference type="Gene3D" id="3.40.366.10">
    <property type="entry name" value="Malonyl-Coenzyme A Acyl Carrier Protein, domain 2"/>
    <property type="match status" value="1"/>
</dbReference>
<dbReference type="SUPFAM" id="SSF51735">
    <property type="entry name" value="NAD(P)-binding Rossmann-fold domains"/>
    <property type="match status" value="2"/>
</dbReference>
<comment type="cofactor">
    <cofactor evidence="2">
        <name>pantetheine 4'-phosphate</name>
        <dbReference type="ChEBI" id="CHEBI:47942"/>
    </cofactor>
</comment>
<dbReference type="SUPFAM" id="SSF52151">
    <property type="entry name" value="FabD/lysophospholipase-like"/>
    <property type="match status" value="1"/>
</dbReference>
<dbReference type="SMART" id="SM00822">
    <property type="entry name" value="PKS_KR"/>
    <property type="match status" value="1"/>
</dbReference>
<evidence type="ECO:0000256" key="9">
    <source>
        <dbReference type="ARBA" id="ARBA00023002"/>
    </source>
</evidence>
<dbReference type="Pfam" id="PF00550">
    <property type="entry name" value="PP-binding"/>
    <property type="match status" value="1"/>
</dbReference>
<feature type="domain" description="Carrier" evidence="22">
    <location>
        <begin position="1421"/>
        <end position="1496"/>
    </location>
</feature>
<keyword evidence="7" id="KW-0276">Fatty acid metabolism</keyword>
<evidence type="ECO:0000256" key="7">
    <source>
        <dbReference type="ARBA" id="ARBA00022832"/>
    </source>
</evidence>
<evidence type="ECO:0000256" key="13">
    <source>
        <dbReference type="ARBA" id="ARBA00051971"/>
    </source>
</evidence>
<dbReference type="InterPro" id="IPR016035">
    <property type="entry name" value="Acyl_Trfase/lysoPLipase"/>
</dbReference>
<evidence type="ECO:0000313" key="24">
    <source>
        <dbReference type="EMBL" id="TWT22472.1"/>
    </source>
</evidence>
<comment type="catalytic activity">
    <reaction evidence="12">
        <text>17-(4-hydroxyphenyl)heptadecanoyl-[(phenol)carboxyphthiodiolenone synthase] + 2 (S)-methylmalonyl-CoA + 3 malonyl-CoA + 5 NADPH + 10 H(+) = C35-(phenol)carboxyphthiodiolenone-[(phenol)carboxyphthiodiolenone synthase] + 5 CO2 + 5 NADP(+) + 5 CoA + 2 H2O</text>
        <dbReference type="Rhea" id="RHEA:57756"/>
        <dbReference type="Rhea" id="RHEA-COMP:14272"/>
        <dbReference type="Rhea" id="RHEA-COMP:14989"/>
        <dbReference type="ChEBI" id="CHEBI:15377"/>
        <dbReference type="ChEBI" id="CHEBI:15378"/>
        <dbReference type="ChEBI" id="CHEBI:16526"/>
        <dbReference type="ChEBI" id="CHEBI:57287"/>
        <dbReference type="ChEBI" id="CHEBI:57327"/>
        <dbReference type="ChEBI" id="CHEBI:57384"/>
        <dbReference type="ChEBI" id="CHEBI:57783"/>
        <dbReference type="ChEBI" id="CHEBI:58349"/>
        <dbReference type="ChEBI" id="CHEBI:133300"/>
        <dbReference type="ChEBI" id="CHEBI:142259"/>
        <dbReference type="EC" id="2.3.1.292"/>
    </reaction>
</comment>
<dbReference type="CDD" id="cd02440">
    <property type="entry name" value="AdoMet_MTases"/>
    <property type="match status" value="1"/>
</dbReference>
<dbReference type="GO" id="GO:0005886">
    <property type="term" value="C:plasma membrane"/>
    <property type="evidence" value="ECO:0007669"/>
    <property type="project" value="TreeGrafter"/>
</dbReference>
<dbReference type="InterPro" id="IPR020806">
    <property type="entry name" value="PKS_PP-bd"/>
</dbReference>
<dbReference type="Gene3D" id="3.40.50.150">
    <property type="entry name" value="Vaccinia Virus protein VP39"/>
    <property type="match status" value="1"/>
</dbReference>
<name>A0A5C5UAB4_9GAMM</name>
<dbReference type="EC" id="2.3.1.292" evidence="17"/>
<dbReference type="Gene3D" id="3.40.50.1820">
    <property type="entry name" value="alpha/beta hydrolase"/>
    <property type="match status" value="1"/>
</dbReference>
<dbReference type="Pfam" id="PF00109">
    <property type="entry name" value="ketoacyl-synt"/>
    <property type="match status" value="1"/>
</dbReference>
<proteinExistence type="inferred from homology"/>
<accession>A0A5C5UAB4</accession>
<dbReference type="InterPro" id="IPR009081">
    <property type="entry name" value="PP-bd_ACP"/>
</dbReference>
<dbReference type="PANTHER" id="PTHR43775:SF37">
    <property type="entry name" value="SI:DKEY-61P9.11"/>
    <property type="match status" value="1"/>
</dbReference>
<comment type="caution">
    <text evidence="24">The sequence shown here is derived from an EMBL/GenBank/DDBJ whole genome shotgun (WGS) entry which is preliminary data.</text>
</comment>
<gene>
    <name evidence="24" type="ORF">FQY83_05460</name>
</gene>
<evidence type="ECO:0000256" key="8">
    <source>
        <dbReference type="ARBA" id="ARBA00022857"/>
    </source>
</evidence>
<evidence type="ECO:0000256" key="20">
    <source>
        <dbReference type="ARBA" id="ARBA00078169"/>
    </source>
</evidence>
<evidence type="ECO:0000256" key="2">
    <source>
        <dbReference type="ARBA" id="ARBA00001957"/>
    </source>
</evidence>
<dbReference type="InterPro" id="IPR014030">
    <property type="entry name" value="Ketoacyl_synth_N"/>
</dbReference>
<dbReference type="Pfam" id="PF16197">
    <property type="entry name" value="KAsynt_C_assoc"/>
    <property type="match status" value="1"/>
</dbReference>
<dbReference type="Pfam" id="PF08241">
    <property type="entry name" value="Methyltransf_11"/>
    <property type="match status" value="1"/>
</dbReference>
<dbReference type="Gene3D" id="3.40.50.720">
    <property type="entry name" value="NAD(P)-binding Rossmann-like Domain"/>
    <property type="match status" value="1"/>
</dbReference>
<dbReference type="GO" id="GO:0008757">
    <property type="term" value="F:S-adenosylmethionine-dependent methyltransferase activity"/>
    <property type="evidence" value="ECO:0007669"/>
    <property type="project" value="InterPro"/>
</dbReference>
<evidence type="ECO:0000259" key="22">
    <source>
        <dbReference type="PROSITE" id="PS50075"/>
    </source>
</evidence>
<dbReference type="InterPro" id="IPR006162">
    <property type="entry name" value="Ppantetheine_attach_site"/>
</dbReference>
<evidence type="ECO:0000256" key="1">
    <source>
        <dbReference type="ARBA" id="ARBA00001937"/>
    </source>
</evidence>
<dbReference type="InterPro" id="IPR020841">
    <property type="entry name" value="PKS_Beta-ketoAc_synthase_dom"/>
</dbReference>
<dbReference type="SMART" id="SM00823">
    <property type="entry name" value="PKS_PP"/>
    <property type="match status" value="1"/>
</dbReference>
<dbReference type="InterPro" id="IPR050091">
    <property type="entry name" value="PKS_NRPS_Biosynth_Enz"/>
</dbReference>
<evidence type="ECO:0000256" key="4">
    <source>
        <dbReference type="ARBA" id="ARBA00022450"/>
    </source>
</evidence>
<evidence type="ECO:0000313" key="25">
    <source>
        <dbReference type="Proteomes" id="UP000319980"/>
    </source>
</evidence>
<dbReference type="SUPFAM" id="SSF53335">
    <property type="entry name" value="S-adenosyl-L-methionine-dependent methyltransferases"/>
    <property type="match status" value="1"/>
</dbReference>
<evidence type="ECO:0000256" key="19">
    <source>
        <dbReference type="ARBA" id="ARBA00075053"/>
    </source>
</evidence>
<dbReference type="SMART" id="SM00827">
    <property type="entry name" value="PKS_AT"/>
    <property type="match status" value="1"/>
</dbReference>
<evidence type="ECO:0000256" key="21">
    <source>
        <dbReference type="ARBA" id="ARBA00084020"/>
    </source>
</evidence>
<dbReference type="PROSITE" id="PS52004">
    <property type="entry name" value="KS3_2"/>
    <property type="match status" value="1"/>
</dbReference>
<evidence type="ECO:0000256" key="15">
    <source>
        <dbReference type="ARBA" id="ARBA00052745"/>
    </source>
</evidence>
<dbReference type="InterPro" id="IPR014043">
    <property type="entry name" value="Acyl_transferase_dom"/>
</dbReference>
<dbReference type="Gene3D" id="3.40.47.10">
    <property type="match status" value="1"/>
</dbReference>
<dbReference type="InterPro" id="IPR016036">
    <property type="entry name" value="Malonyl_transacylase_ACP-bd"/>
</dbReference>
<dbReference type="Gene3D" id="3.30.70.3290">
    <property type="match status" value="1"/>
</dbReference>
<dbReference type="InterPro" id="IPR016039">
    <property type="entry name" value="Thiolase-like"/>
</dbReference>
<dbReference type="InterPro" id="IPR014031">
    <property type="entry name" value="Ketoacyl_synth_C"/>
</dbReference>
<dbReference type="GO" id="GO:0016491">
    <property type="term" value="F:oxidoreductase activity"/>
    <property type="evidence" value="ECO:0007669"/>
    <property type="project" value="UniProtKB-KW"/>
</dbReference>
<dbReference type="SUPFAM" id="SSF47336">
    <property type="entry name" value="ACP-like"/>
    <property type="match status" value="1"/>
</dbReference>
<dbReference type="Gene3D" id="3.30.70.250">
    <property type="entry name" value="Malonyl-CoA ACP transacylase, ACP-binding"/>
    <property type="match status" value="1"/>
</dbReference>
<dbReference type="PANTHER" id="PTHR43775">
    <property type="entry name" value="FATTY ACID SYNTHASE"/>
    <property type="match status" value="1"/>
</dbReference>
<comment type="similarity">
    <text evidence="3">Belongs to the short-chain dehydrogenases/reductases (SDR) family.</text>
</comment>
<dbReference type="Proteomes" id="UP000319980">
    <property type="component" value="Unassembled WGS sequence"/>
</dbReference>
<comment type="catalytic activity">
    <reaction evidence="14">
        <text>docosanoyl-[(phenol)carboxyphthiodiolenone synthase] + 2 (S)-methylmalonyl-CoA + 3 malonyl-CoA + 5 NADPH + 10 H(+) = C34-carboxyphthiodiolenone-[(phenol)carboxyphthiodiolenone synthase] + 5 CO2 + 5 NADP(+) + 5 CoA + 2 H2O</text>
        <dbReference type="Rhea" id="RHEA:57752"/>
        <dbReference type="Rhea" id="RHEA-COMP:14987"/>
        <dbReference type="Rhea" id="RHEA-COMP:14988"/>
        <dbReference type="ChEBI" id="CHEBI:15377"/>
        <dbReference type="ChEBI" id="CHEBI:15378"/>
        <dbReference type="ChEBI" id="CHEBI:16526"/>
        <dbReference type="ChEBI" id="CHEBI:57287"/>
        <dbReference type="ChEBI" id="CHEBI:57327"/>
        <dbReference type="ChEBI" id="CHEBI:57384"/>
        <dbReference type="ChEBI" id="CHEBI:57783"/>
        <dbReference type="ChEBI" id="CHEBI:58349"/>
        <dbReference type="ChEBI" id="CHEBI:142237"/>
        <dbReference type="ChEBI" id="CHEBI:142238"/>
        <dbReference type="EC" id="2.3.1.292"/>
    </reaction>
</comment>
<dbReference type="EMBL" id="VOHK01000002">
    <property type="protein sequence ID" value="TWT22472.1"/>
    <property type="molecule type" value="Genomic_DNA"/>
</dbReference>
<dbReference type="GO" id="GO:0031177">
    <property type="term" value="F:phosphopantetheine binding"/>
    <property type="evidence" value="ECO:0007669"/>
    <property type="project" value="InterPro"/>
</dbReference>
<dbReference type="InterPro" id="IPR013968">
    <property type="entry name" value="PKS_KR"/>
</dbReference>
<dbReference type="GO" id="GO:0034081">
    <property type="term" value="C:polyketide synthase complex"/>
    <property type="evidence" value="ECO:0007669"/>
    <property type="project" value="UniProtKB-ARBA"/>
</dbReference>
<dbReference type="Pfam" id="PF00698">
    <property type="entry name" value="Acyl_transf_1"/>
    <property type="match status" value="1"/>
</dbReference>
<evidence type="ECO:0000256" key="14">
    <source>
        <dbReference type="ARBA" id="ARBA00052119"/>
    </source>
</evidence>
<evidence type="ECO:0000256" key="18">
    <source>
        <dbReference type="ARBA" id="ARBA00073623"/>
    </source>
</evidence>
<comment type="cofactor">
    <cofactor evidence="1">
        <name>NADP(+)</name>
        <dbReference type="ChEBI" id="CHEBI:58349"/>
    </cofactor>
</comment>
<keyword evidence="8" id="KW-0521">NADP</keyword>
<dbReference type="InterPro" id="IPR013216">
    <property type="entry name" value="Methyltransf_11"/>
</dbReference>
<dbReference type="InterPro" id="IPR029058">
    <property type="entry name" value="AB_hydrolase_fold"/>
</dbReference>
<dbReference type="InterPro" id="IPR036736">
    <property type="entry name" value="ACP-like_sf"/>
</dbReference>
<dbReference type="CDD" id="cd00833">
    <property type="entry name" value="PKS"/>
    <property type="match status" value="1"/>
</dbReference>
<evidence type="ECO:0000259" key="23">
    <source>
        <dbReference type="PROSITE" id="PS52004"/>
    </source>
</evidence>
<dbReference type="PROSITE" id="PS50075">
    <property type="entry name" value="CARRIER"/>
    <property type="match status" value="1"/>
</dbReference>
<comment type="catalytic activity">
    <reaction evidence="13">
        <text>19-(4-hydroxyphenyl)nonadecanoyl-[(phenol)carboxyphthiodiolenone synthase] + 2 (S)-methylmalonyl-CoA + 3 malonyl-CoA + 5 NADPH + 10 H(+) = C37-(phenol)carboxyphthiodiolenone-[(phenol)carboxyphthiodiolenone synthase] + 5 CO2 + 5 NADP(+) + 5 CoA + 2 H2O</text>
        <dbReference type="Rhea" id="RHEA:57760"/>
        <dbReference type="Rhea" id="RHEA-COMP:14273"/>
        <dbReference type="Rhea" id="RHEA-COMP:14990"/>
        <dbReference type="ChEBI" id="CHEBI:15377"/>
        <dbReference type="ChEBI" id="CHEBI:15378"/>
        <dbReference type="ChEBI" id="CHEBI:16526"/>
        <dbReference type="ChEBI" id="CHEBI:57287"/>
        <dbReference type="ChEBI" id="CHEBI:57327"/>
        <dbReference type="ChEBI" id="CHEBI:57384"/>
        <dbReference type="ChEBI" id="CHEBI:57783"/>
        <dbReference type="ChEBI" id="CHEBI:58349"/>
        <dbReference type="ChEBI" id="CHEBI:133301"/>
        <dbReference type="ChEBI" id="CHEBI:142260"/>
        <dbReference type="EC" id="2.3.1.292"/>
    </reaction>
</comment>
<dbReference type="InterPro" id="IPR001227">
    <property type="entry name" value="Ac_transferase_dom_sf"/>
</dbReference>
<evidence type="ECO:0000256" key="17">
    <source>
        <dbReference type="ARBA" id="ARBA00066974"/>
    </source>
</evidence>
<dbReference type="GO" id="GO:0071770">
    <property type="term" value="P:DIM/DIP cell wall layer assembly"/>
    <property type="evidence" value="ECO:0007669"/>
    <property type="project" value="TreeGrafter"/>
</dbReference>
<keyword evidence="9" id="KW-0560">Oxidoreductase</keyword>
<dbReference type="SUPFAM" id="SSF55048">
    <property type="entry name" value="Probable ACP-binding domain of malonyl-CoA ACP transacylase"/>
    <property type="match status" value="1"/>
</dbReference>
<evidence type="ECO:0000256" key="3">
    <source>
        <dbReference type="ARBA" id="ARBA00006484"/>
    </source>
</evidence>
<comment type="function">
    <text evidence="16">Part of the PpsABCDE complex involved in the biosynthesis of the lipid core common to phthiocerols and phenolphthiocerols by successive additions of malonyl-CoA or methylmalonyl-CoA extender units. PpsA can accept as substrate the activated forms of either icosanoyl (C20), docosanoyl (C22) or lignoceroyl (C24) groups from FadD26, or a (4-hydroxyphenyl)-C17 or (4-hydroxyphenyl)-C19 fatty acyl from FadD29. PpsA initiates the biosynthesis and extends its substrate using a malonyl-CoA extender unit. The PpsB and PpsC proteins add the second and third malonyl-CoA extender units. PpsD adds an (R)-methylmalonyl unit and PpsE adds a second (R)-methylmalonyl unit. The incorporation of the methylmalonyl units results in formation of two branched methyl groups in the elongated product.</text>
</comment>
<keyword evidence="11" id="KW-0511">Multifunctional enzyme</keyword>
<keyword evidence="5" id="KW-0597">Phosphoprotein</keyword>
<keyword evidence="4" id="KW-0596">Phosphopantetheine</keyword>
<dbReference type="Pfam" id="PF02801">
    <property type="entry name" value="Ketoacyl-synt_C"/>
    <property type="match status" value="1"/>
</dbReference>
<evidence type="ECO:0000256" key="11">
    <source>
        <dbReference type="ARBA" id="ARBA00023268"/>
    </source>
</evidence>
<dbReference type="GO" id="GO:0004312">
    <property type="term" value="F:fatty acid synthase activity"/>
    <property type="evidence" value="ECO:0007669"/>
    <property type="project" value="TreeGrafter"/>
</dbReference>
<dbReference type="FunFam" id="3.40.47.10:FF:000042">
    <property type="entry name" value="Polyketide synthase Pks13"/>
    <property type="match status" value="1"/>
</dbReference>
<dbReference type="InterPro" id="IPR029063">
    <property type="entry name" value="SAM-dependent_MTases_sf"/>
</dbReference>
<reference evidence="24 25" key="1">
    <citation type="journal article" date="2008" name="Int. J. Syst. Evol. Microbiol.">
        <title>Luteimonas marina sp. nov., isolated from seawater.</title>
        <authorList>
            <person name="Baik K.S."/>
            <person name="Park S.C."/>
            <person name="Kim M.S."/>
            <person name="Kim E.M."/>
            <person name="Park C."/>
            <person name="Chun J."/>
            <person name="Seong C.N."/>
        </authorList>
    </citation>
    <scope>NUCLEOTIDE SEQUENCE [LARGE SCALE GENOMIC DNA]</scope>
    <source>
        <strain evidence="24 25">FR1330</strain>
    </source>
</reference>
<keyword evidence="25" id="KW-1185">Reference proteome</keyword>
<dbReference type="RefSeq" id="WP_146385853.1">
    <property type="nucleotide sequence ID" value="NZ_VOHK01000002.1"/>
</dbReference>
<evidence type="ECO:0000256" key="12">
    <source>
        <dbReference type="ARBA" id="ARBA00050973"/>
    </source>
</evidence>
<sequence>MKRARAARESRAVAGNATAHGEPIAIVGMRGRFPGANSLDEYWHNLAGGIESITVLDPEDMRAAGVPDHISRLPGYVNASPVLDDVDKFDAQFFGFSARDATLTDPQHRLFLEAAWEALEDAGYSPDAFGRPIGVFGGCEQSTYLYHLYQNQEALKYIDGMQLMVTNDKDHLCTQVSYRLDLKGPSVVVQTTCSTSLVAVSMACESLHHGRCDMALAGGVTVRVPQRGGYFYTAGSILSPDGHCRPFDAGAQGTIVGSGVGLVVLKRLDDALRDRDNIRALILGTGINNDGHDKVGYTAPSVSGQSAAIRAAYRRAGISASSVGYVEAHGTGTILGDPIEITALTEVFREASERRGYCGIGSAKSNFGHLSCAAGVAGLIKAVLAIERGAIPPTVHYTSPNPAIDLAASPFYVTRELTRWHRNGTPRRAGVSSFGVGGTNAHIVIEEAPAPAEVTGARPFQAMTVSARSELALSSAAERLADHLERHPEIELADAAATLHLGRKAFGFRKAVVVATEDRAAAISGLRSAAKQPARACPSERAVVFMFPGQGSQYPGMAKGLYDSEAVVREIVDRCARHLKKRLGQDIRKIIFPTARSRADAAEALKDTQWAQPALFTTSYALAKLWLSWGVRPAMMIGHSVGEYVAATLAGVMTLEDALTVIARRGQLVSALPRGSMLAVMAGEDVVARFARGKVSLAAINAPGFSVLSGPAGAITRVEKALAQESIAARRLHTSHAFHSSMMDPILAGFRSAFDGVTLRAPEAPFVATLTGTLAGDEVAQPDYWIAQLRHAVRFGDGLRTIAEGDTSAGKDPAYIEVGPGNALTTFAGAAAKAAGRKIECVNSLPAAESPTPDAQTMLAALAKLWSIGVHVDWSGFHETEQRRRVSLPTYPFERHSYWVGALPDAKAKAAELRDTSKWMYKATWKATPAPKPEPDALAGRKILVFDDAQTPGSAMVAALRAAGAQPIPVRRGDRFKATRGGYAIDPAQVDDYHRLAGEVCAGEDKLAGVVYCWNASPPADTALDDAATVALLGPMQLAHALSRQQTVRPLPLLFVARGTASLDPEDALDPARGLGAGVARVLPQEHPGLRVAHVDVDADKTVAAMLVAELAAGLPDPAMALRKGQRFVEAFAGVATKPPGAPLDLPASPVVLITGGLGHMGLHLAEVMFAGIGARLVLLGRTTLPIPAEWAAASEDPSVSEGQRTILKRLATMRGKRDDVMVLRADLNKAPDVMEAVDLAVQRFGKIDMVVHGAARIDAAAFASAADTGREVMEAQFSPKIRGLYNMMAAMRGREPARWVLHSSVSAILGGLGLAAYSAVNALLDVLALQQGKHWLSIDWDAWDNAAEAQSVSMPLAINPPEGGDALLRVLASPLGSRVIVAVNLEERLQAWVQHKQATPANGAGTELHPRPDLATTYAEPRNEVERVLAEIWGSQLGIDAVGIHDRFFDLGGHSLLAAQVAAEICERFQIELPVLKLFQAPTIGELAVIVARAQAGEVDEKAAGLPFEQLEATELKGDAPGVAAKQGYRDFYDDVSRRLRQSGVGEASFFLNYGYVSTDAGEDESRVEVPEQVFNRNSVRLVHELIGATALKGKRVLDVGCGRGGMVALMAEVLQAKAVGMDLSPEAIAFCRGTHGKGTRFEVGDSENMPFKAAAFDVVTNVESSHTYPNLRAFYAEVARVIRKGGVFLYTDLLPVERWLEVRAMLPPLGFGILGERDITHNVLASCDEVAATRAQAFGGHDAMIDNFLAVPGSAVYEQMNSGAWQYRILRAQRA</sequence>
<evidence type="ECO:0000256" key="6">
    <source>
        <dbReference type="ARBA" id="ARBA00022679"/>
    </source>
</evidence>
<feature type="domain" description="Ketosynthase family 3 (KS3)" evidence="23">
    <location>
        <begin position="21"/>
        <end position="447"/>
    </location>
</feature>
<evidence type="ECO:0000256" key="10">
    <source>
        <dbReference type="ARBA" id="ARBA00023098"/>
    </source>
</evidence>
<comment type="catalytic activity">
    <reaction evidence="15">
        <text>icosanoyl-[(phenol)carboxyphthiodiolenone synthase] + 2 (S)-methylmalonyl-CoA + 3 malonyl-CoA + 5 NADPH + 10 H(+) = C32-carboxyphthiodiolenone-[(phenol)carboxyphthiodiolenone synthase] + 5 CO2 + 5 NADP(+) + 5 CoA + 2 H2O</text>
        <dbReference type="Rhea" id="RHEA:57748"/>
        <dbReference type="Rhea" id="RHEA-COMP:14985"/>
        <dbReference type="Rhea" id="RHEA-COMP:14986"/>
        <dbReference type="ChEBI" id="CHEBI:15377"/>
        <dbReference type="ChEBI" id="CHEBI:15378"/>
        <dbReference type="ChEBI" id="CHEBI:16526"/>
        <dbReference type="ChEBI" id="CHEBI:57287"/>
        <dbReference type="ChEBI" id="CHEBI:57327"/>
        <dbReference type="ChEBI" id="CHEBI:57384"/>
        <dbReference type="ChEBI" id="CHEBI:57783"/>
        <dbReference type="ChEBI" id="CHEBI:58349"/>
        <dbReference type="ChEBI" id="CHEBI:87848"/>
        <dbReference type="ChEBI" id="CHEBI:142236"/>
        <dbReference type="EC" id="2.3.1.292"/>
    </reaction>
</comment>
<dbReference type="Pfam" id="PF08659">
    <property type="entry name" value="KR"/>
    <property type="match status" value="1"/>
</dbReference>
<dbReference type="PROSITE" id="PS00012">
    <property type="entry name" value="PHOSPHOPANTETHEINE"/>
    <property type="match status" value="1"/>
</dbReference>
<dbReference type="InterPro" id="IPR036291">
    <property type="entry name" value="NAD(P)-bd_dom_sf"/>
</dbReference>
<evidence type="ECO:0000256" key="5">
    <source>
        <dbReference type="ARBA" id="ARBA00022553"/>
    </source>
</evidence>
<dbReference type="FunFam" id="1.10.1200.10:FF:000005">
    <property type="entry name" value="Nonribosomal peptide synthetase 1"/>
    <property type="match status" value="1"/>
</dbReference>
<dbReference type="GO" id="GO:0006633">
    <property type="term" value="P:fatty acid biosynthetic process"/>
    <property type="evidence" value="ECO:0007669"/>
    <property type="project" value="TreeGrafter"/>
</dbReference>
<dbReference type="SUPFAM" id="SSF53901">
    <property type="entry name" value="Thiolase-like"/>
    <property type="match status" value="1"/>
</dbReference>
<dbReference type="InterPro" id="IPR057326">
    <property type="entry name" value="KR_dom"/>
</dbReference>
<organism evidence="24 25">
    <name type="scientific">Luteimonas marina</name>
    <dbReference type="NCBI Taxonomy" id="488485"/>
    <lineage>
        <taxon>Bacteria</taxon>
        <taxon>Pseudomonadati</taxon>
        <taxon>Pseudomonadota</taxon>
        <taxon>Gammaproteobacteria</taxon>
        <taxon>Lysobacterales</taxon>
        <taxon>Lysobacteraceae</taxon>
        <taxon>Luteimonas</taxon>
    </lineage>
</organism>
<dbReference type="SMART" id="SM00825">
    <property type="entry name" value="PKS_KS"/>
    <property type="match status" value="1"/>
</dbReference>
<evidence type="ECO:0000256" key="16">
    <source>
        <dbReference type="ARBA" id="ARBA00058455"/>
    </source>
</evidence>
<dbReference type="InterPro" id="IPR032821">
    <property type="entry name" value="PKS_assoc"/>
</dbReference>
<protein>
    <recommendedName>
        <fullName evidence="18">Phenolphthiocerol/phthiocerol polyketide synthase subunit E</fullName>
        <ecNumber evidence="17">2.3.1.292</ecNumber>
    </recommendedName>
    <alternativeName>
        <fullName evidence="20">(Phenol)carboxyphthiodiolenone synthase subunit E</fullName>
    </alternativeName>
    <alternativeName>
        <fullName evidence="21">Beta-ketoacyl-acyl-carrier-protein synthase I</fullName>
    </alternativeName>
    <alternativeName>
        <fullName evidence="19">Phthiocerol synthesis polyketide synthase type I PpsE</fullName>
    </alternativeName>
</protein>
<keyword evidence="10" id="KW-0443">Lipid metabolism</keyword>
<dbReference type="OrthoDB" id="9030879at2"/>
<keyword evidence="6" id="KW-0808">Transferase</keyword>